<proteinExistence type="predicted"/>
<comment type="caution">
    <text evidence="1">The sequence shown here is derived from an EMBL/GenBank/DDBJ whole genome shotgun (WGS) entry which is preliminary data.</text>
</comment>
<keyword evidence="2" id="KW-1185">Reference proteome</keyword>
<dbReference type="Proteomes" id="UP001472677">
    <property type="component" value="Unassembled WGS sequence"/>
</dbReference>
<evidence type="ECO:0000313" key="2">
    <source>
        <dbReference type="Proteomes" id="UP001472677"/>
    </source>
</evidence>
<sequence>MASPCRPAHLNCAPRPQLALPPLPPGWTKRSDSNQDEAWNLASMLGGDGGNFVGKRTIYSHLSRGSFSIQLQASFEPAAGLCS</sequence>
<accession>A0ABR2E327</accession>
<protein>
    <submittedName>
        <fullName evidence="1">Uncharacterized protein</fullName>
    </submittedName>
</protein>
<organism evidence="1 2">
    <name type="scientific">Hibiscus sabdariffa</name>
    <name type="common">roselle</name>
    <dbReference type="NCBI Taxonomy" id="183260"/>
    <lineage>
        <taxon>Eukaryota</taxon>
        <taxon>Viridiplantae</taxon>
        <taxon>Streptophyta</taxon>
        <taxon>Embryophyta</taxon>
        <taxon>Tracheophyta</taxon>
        <taxon>Spermatophyta</taxon>
        <taxon>Magnoliopsida</taxon>
        <taxon>eudicotyledons</taxon>
        <taxon>Gunneridae</taxon>
        <taxon>Pentapetalae</taxon>
        <taxon>rosids</taxon>
        <taxon>malvids</taxon>
        <taxon>Malvales</taxon>
        <taxon>Malvaceae</taxon>
        <taxon>Malvoideae</taxon>
        <taxon>Hibiscus</taxon>
    </lineage>
</organism>
<dbReference type="EMBL" id="JBBPBM010000020">
    <property type="protein sequence ID" value="KAK8551598.1"/>
    <property type="molecule type" value="Genomic_DNA"/>
</dbReference>
<reference evidence="1 2" key="1">
    <citation type="journal article" date="2024" name="G3 (Bethesda)">
        <title>Genome assembly of Hibiscus sabdariffa L. provides insights into metabolisms of medicinal natural products.</title>
        <authorList>
            <person name="Kim T."/>
        </authorList>
    </citation>
    <scope>NUCLEOTIDE SEQUENCE [LARGE SCALE GENOMIC DNA]</scope>
    <source>
        <strain evidence="1">TK-2024</strain>
        <tissue evidence="1">Old leaves</tissue>
    </source>
</reference>
<name>A0ABR2E327_9ROSI</name>
<gene>
    <name evidence="1" type="ORF">V6N12_040231</name>
</gene>
<evidence type="ECO:0000313" key="1">
    <source>
        <dbReference type="EMBL" id="KAK8551598.1"/>
    </source>
</evidence>